<dbReference type="RefSeq" id="WP_386414877.1">
    <property type="nucleotide sequence ID" value="NZ_JBHSZO010000019.1"/>
</dbReference>
<dbReference type="EMBL" id="JBHSZO010000019">
    <property type="protein sequence ID" value="MFC7219301.1"/>
    <property type="molecule type" value="Genomic_DNA"/>
</dbReference>
<protein>
    <recommendedName>
        <fullName evidence="4">Integration host factor</fullName>
    </recommendedName>
</protein>
<evidence type="ECO:0000256" key="1">
    <source>
        <dbReference type="SAM" id="Coils"/>
    </source>
</evidence>
<name>A0ABW2GHV9_9ACTN</name>
<accession>A0ABW2GHV9</accession>
<evidence type="ECO:0000313" key="3">
    <source>
        <dbReference type="Proteomes" id="UP001596413"/>
    </source>
</evidence>
<sequence length="74" mass="7927">MAASEETVDRLRKAVLAKNAAEQRASEARAELAAAMAEAMREGARQGDVVTLTGYTREHVRRLVRGAGVEASKS</sequence>
<keyword evidence="1" id="KW-0175">Coiled coil</keyword>
<organism evidence="2 3">
    <name type="scientific">Streptomyces polyrhachis</name>
    <dbReference type="NCBI Taxonomy" id="1282885"/>
    <lineage>
        <taxon>Bacteria</taxon>
        <taxon>Bacillati</taxon>
        <taxon>Actinomycetota</taxon>
        <taxon>Actinomycetes</taxon>
        <taxon>Kitasatosporales</taxon>
        <taxon>Streptomycetaceae</taxon>
        <taxon>Streptomyces</taxon>
    </lineage>
</organism>
<evidence type="ECO:0008006" key="4">
    <source>
        <dbReference type="Google" id="ProtNLM"/>
    </source>
</evidence>
<gene>
    <name evidence="2" type="ORF">ACFQLX_14145</name>
</gene>
<reference evidence="3" key="1">
    <citation type="journal article" date="2019" name="Int. J. Syst. Evol. Microbiol.">
        <title>The Global Catalogue of Microorganisms (GCM) 10K type strain sequencing project: providing services to taxonomists for standard genome sequencing and annotation.</title>
        <authorList>
            <consortium name="The Broad Institute Genomics Platform"/>
            <consortium name="The Broad Institute Genome Sequencing Center for Infectious Disease"/>
            <person name="Wu L."/>
            <person name="Ma J."/>
        </authorList>
    </citation>
    <scope>NUCLEOTIDE SEQUENCE [LARGE SCALE GENOMIC DNA]</scope>
    <source>
        <strain evidence="3">CGMCC 1.13681</strain>
    </source>
</reference>
<evidence type="ECO:0000313" key="2">
    <source>
        <dbReference type="EMBL" id="MFC7219301.1"/>
    </source>
</evidence>
<proteinExistence type="predicted"/>
<dbReference type="Proteomes" id="UP001596413">
    <property type="component" value="Unassembled WGS sequence"/>
</dbReference>
<keyword evidence="3" id="KW-1185">Reference proteome</keyword>
<comment type="caution">
    <text evidence="2">The sequence shown here is derived from an EMBL/GenBank/DDBJ whole genome shotgun (WGS) entry which is preliminary data.</text>
</comment>
<feature type="coiled-coil region" evidence="1">
    <location>
        <begin position="11"/>
        <end position="42"/>
    </location>
</feature>